<organism evidence="1 2">
    <name type="scientific">Luteimicrobium subarcticum</name>
    <dbReference type="NCBI Taxonomy" id="620910"/>
    <lineage>
        <taxon>Bacteria</taxon>
        <taxon>Bacillati</taxon>
        <taxon>Actinomycetota</taxon>
        <taxon>Actinomycetes</taxon>
        <taxon>Micrococcales</taxon>
        <taxon>Luteimicrobium</taxon>
    </lineage>
</organism>
<evidence type="ECO:0000313" key="2">
    <source>
        <dbReference type="Proteomes" id="UP000231586"/>
    </source>
</evidence>
<gene>
    <name evidence="1" type="ORF">CLV34_3032</name>
</gene>
<dbReference type="EMBL" id="PGTZ01000012">
    <property type="protein sequence ID" value="PJI85518.1"/>
    <property type="molecule type" value="Genomic_DNA"/>
</dbReference>
<evidence type="ECO:0000313" key="1">
    <source>
        <dbReference type="EMBL" id="PJI85518.1"/>
    </source>
</evidence>
<protein>
    <submittedName>
        <fullName evidence="1">Uncharacterized protein</fullName>
    </submittedName>
</protein>
<comment type="caution">
    <text evidence="1">The sequence shown here is derived from an EMBL/GenBank/DDBJ whole genome shotgun (WGS) entry which is preliminary data.</text>
</comment>
<sequence length="46" mass="5567">MSEMFGPGFDAEIAYRQDQARHSFEAARSARERRHWFHRRHPHDAD</sequence>
<reference evidence="1 2" key="1">
    <citation type="submission" date="2017-11" db="EMBL/GenBank/DDBJ databases">
        <title>Genomic Encyclopedia of Archaeal and Bacterial Type Strains, Phase II (KMG-II): From Individual Species to Whole Genera.</title>
        <authorList>
            <person name="Goeker M."/>
        </authorList>
    </citation>
    <scope>NUCLEOTIDE SEQUENCE [LARGE SCALE GENOMIC DNA]</scope>
    <source>
        <strain evidence="1 2">DSM 22413</strain>
    </source>
</reference>
<dbReference type="RefSeq" id="WP_157803877.1">
    <property type="nucleotide sequence ID" value="NZ_PGTZ01000012.1"/>
</dbReference>
<dbReference type="AlphaFoldDB" id="A0A2M8W3M3"/>
<proteinExistence type="predicted"/>
<keyword evidence="2" id="KW-1185">Reference proteome</keyword>
<name>A0A2M8W3M3_9MICO</name>
<accession>A0A2M8W3M3</accession>
<dbReference type="Proteomes" id="UP000231586">
    <property type="component" value="Unassembled WGS sequence"/>
</dbReference>